<sequence>MIDLLNELMNDASPVYFYLSILFTLSSAYSFTAIQPRHIMESRYLQIREYHNERYRLLPIQELFGMCDEIFQWVVKKANRITAPDDDADHSFFSFKGQNVIQRGGKECTIILYSHFSRGTALLV</sequence>
<organism evidence="2 3">
    <name type="scientific">Virgibacillus chiguensis</name>
    <dbReference type="NCBI Taxonomy" id="411959"/>
    <lineage>
        <taxon>Bacteria</taxon>
        <taxon>Bacillati</taxon>
        <taxon>Bacillota</taxon>
        <taxon>Bacilli</taxon>
        <taxon>Bacillales</taxon>
        <taxon>Bacillaceae</taxon>
        <taxon>Virgibacillus</taxon>
    </lineage>
</organism>
<evidence type="ECO:0000313" key="3">
    <source>
        <dbReference type="Proteomes" id="UP000184079"/>
    </source>
</evidence>
<gene>
    <name evidence="2" type="ORF">SAMN05421807_105214</name>
</gene>
<keyword evidence="1" id="KW-1133">Transmembrane helix</keyword>
<keyword evidence="1" id="KW-0812">Transmembrane</keyword>
<evidence type="ECO:0000313" key="2">
    <source>
        <dbReference type="EMBL" id="SHH27426.1"/>
    </source>
</evidence>
<keyword evidence="3" id="KW-1185">Reference proteome</keyword>
<accession>A0A1M5RMQ9</accession>
<dbReference type="Proteomes" id="UP000184079">
    <property type="component" value="Unassembled WGS sequence"/>
</dbReference>
<dbReference type="AlphaFoldDB" id="A0A1M5RMQ9"/>
<dbReference type="EMBL" id="FQXD01000005">
    <property type="protein sequence ID" value="SHH27426.1"/>
    <property type="molecule type" value="Genomic_DNA"/>
</dbReference>
<name>A0A1M5RMQ9_9BACI</name>
<protein>
    <submittedName>
        <fullName evidence="2">Uncharacterized protein</fullName>
    </submittedName>
</protein>
<feature type="transmembrane region" description="Helical" evidence="1">
    <location>
        <begin position="15"/>
        <end position="34"/>
    </location>
</feature>
<dbReference type="OrthoDB" id="2967280at2"/>
<reference evidence="3" key="1">
    <citation type="submission" date="2016-11" db="EMBL/GenBank/DDBJ databases">
        <authorList>
            <person name="Varghese N."/>
            <person name="Submissions S."/>
        </authorList>
    </citation>
    <scope>NUCLEOTIDE SEQUENCE [LARGE SCALE GENOMIC DNA]</scope>
    <source>
        <strain evidence="3">CGMCC 1.6496</strain>
    </source>
</reference>
<keyword evidence="1" id="KW-0472">Membrane</keyword>
<evidence type="ECO:0000256" key="1">
    <source>
        <dbReference type="SAM" id="Phobius"/>
    </source>
</evidence>
<dbReference type="RefSeq" id="WP_073007105.1">
    <property type="nucleotide sequence ID" value="NZ_FQXD01000005.1"/>
</dbReference>
<proteinExistence type="predicted"/>